<protein>
    <recommendedName>
        <fullName evidence="3">Reverse transcriptase domain-containing protein</fullName>
    </recommendedName>
</protein>
<accession>A0A8T1R4L7</accession>
<name>A0A8T1R4L7_CARIL</name>
<evidence type="ECO:0008006" key="3">
    <source>
        <dbReference type="Google" id="ProtNLM"/>
    </source>
</evidence>
<organism evidence="1 2">
    <name type="scientific">Carya illinoinensis</name>
    <name type="common">Pecan</name>
    <dbReference type="NCBI Taxonomy" id="32201"/>
    <lineage>
        <taxon>Eukaryota</taxon>
        <taxon>Viridiplantae</taxon>
        <taxon>Streptophyta</taxon>
        <taxon>Embryophyta</taxon>
        <taxon>Tracheophyta</taxon>
        <taxon>Spermatophyta</taxon>
        <taxon>Magnoliopsida</taxon>
        <taxon>eudicotyledons</taxon>
        <taxon>Gunneridae</taxon>
        <taxon>Pentapetalae</taxon>
        <taxon>rosids</taxon>
        <taxon>fabids</taxon>
        <taxon>Fagales</taxon>
        <taxon>Juglandaceae</taxon>
        <taxon>Carya</taxon>
    </lineage>
</organism>
<evidence type="ECO:0000313" key="1">
    <source>
        <dbReference type="EMBL" id="KAG6661354.1"/>
    </source>
</evidence>
<keyword evidence="2" id="KW-1185">Reference proteome</keyword>
<sequence length="94" mass="10807">MRITRGFQVARGGTTINYLLFADDCIFLQWVLKEYEKASGQFLNKEKSFIFFSSNTQLEEKKRIVKADDVVACGSYEKYPCLSAIVGRSKFNTF</sequence>
<dbReference type="AlphaFoldDB" id="A0A8T1R4L7"/>
<proteinExistence type="predicted"/>
<reference evidence="1" key="1">
    <citation type="submission" date="2020-12" db="EMBL/GenBank/DDBJ databases">
        <title>WGS assembly of Carya illinoinensis cv. Pawnee.</title>
        <authorList>
            <person name="Platts A."/>
            <person name="Shu S."/>
            <person name="Wright S."/>
            <person name="Barry K."/>
            <person name="Edger P."/>
            <person name="Pires J.C."/>
            <person name="Schmutz J."/>
        </authorList>
    </citation>
    <scope>NUCLEOTIDE SEQUENCE</scope>
    <source>
        <tissue evidence="1">Leaf</tissue>
    </source>
</reference>
<comment type="caution">
    <text evidence="1">The sequence shown here is derived from an EMBL/GenBank/DDBJ whole genome shotgun (WGS) entry which is preliminary data.</text>
</comment>
<gene>
    <name evidence="1" type="ORF">CIPAW_03G168000</name>
</gene>
<dbReference type="EMBL" id="CM031811">
    <property type="protein sequence ID" value="KAG6661354.1"/>
    <property type="molecule type" value="Genomic_DNA"/>
</dbReference>
<evidence type="ECO:0000313" key="2">
    <source>
        <dbReference type="Proteomes" id="UP000811609"/>
    </source>
</evidence>
<dbReference type="Proteomes" id="UP000811609">
    <property type="component" value="Chromosome 3"/>
</dbReference>